<dbReference type="Gene3D" id="3.40.50.2300">
    <property type="match status" value="2"/>
</dbReference>
<dbReference type="PANTHER" id="PTHR30146:SF150">
    <property type="entry name" value="ARABINOSE METABOLISM TRANSCRIPTIONAL REPRESSOR"/>
    <property type="match status" value="1"/>
</dbReference>
<keyword evidence="2" id="KW-0238">DNA-binding</keyword>
<evidence type="ECO:0000259" key="4">
    <source>
        <dbReference type="PROSITE" id="PS50949"/>
    </source>
</evidence>
<dbReference type="InterPro" id="IPR000524">
    <property type="entry name" value="Tscrpt_reg_HTH_GntR"/>
</dbReference>
<dbReference type="InterPro" id="IPR036388">
    <property type="entry name" value="WH-like_DNA-bd_sf"/>
</dbReference>
<evidence type="ECO:0000313" key="8">
    <source>
        <dbReference type="Proteomes" id="UP000295176"/>
    </source>
</evidence>
<dbReference type="EMBL" id="QAXS01000008">
    <property type="protein sequence ID" value="PTW00150.1"/>
    <property type="molecule type" value="Genomic_DNA"/>
</dbReference>
<keyword evidence="3" id="KW-0804">Transcription</keyword>
<accession>A0A2T5RLN0</accession>
<name>A0A2T5RLN0_9FIRM</name>
<dbReference type="InterPro" id="IPR036390">
    <property type="entry name" value="WH_DNA-bd_sf"/>
</dbReference>
<dbReference type="PANTHER" id="PTHR30146">
    <property type="entry name" value="LACI-RELATED TRANSCRIPTIONAL REPRESSOR"/>
    <property type="match status" value="1"/>
</dbReference>
<dbReference type="AlphaFoldDB" id="A0A2T5RLN0"/>
<comment type="caution">
    <text evidence="5">The sequence shown here is derived from an EMBL/GenBank/DDBJ whole genome shotgun (WGS) entry which is preliminary data.</text>
</comment>
<dbReference type="InterPro" id="IPR046335">
    <property type="entry name" value="LacI/GalR-like_sensor"/>
</dbReference>
<sequence>MTILGEISMASANDLPKYLKLKNTIIERINRGVYKPGDKLPTENELASEFDISRHTVRKAMDILLNEGLVSRKAGLGTFLNKSSKKETKLIGFISLNVHDYIFSDIFNGIETVLHDKGYQILLSSSQSDQEREKTILEELLKKNVDGLIIEPAHSAISYPNIGILERFVNSEIPVVILDSKFDNKNFHYVGLDDVNGGYLATKALIDLGHKNIAMIYSKVHLPLIDRFKGYKKALEEEGLPIYLDHVKECSHTELEDVTEFENQLKNAVTEIMGCTNPPSAIFCVNDQFAVRVKSILEKMGYQVPADVSLIGYDDSNLVKLDNISISSVAHPKELAGEKAARIILDCINNQSSAFKEDIIFTPKVILRDSVK</sequence>
<dbReference type="EMBL" id="SNXX01000012">
    <property type="protein sequence ID" value="TDP93589.1"/>
    <property type="molecule type" value="Genomic_DNA"/>
</dbReference>
<dbReference type="SUPFAM" id="SSF46785">
    <property type="entry name" value="Winged helix' DNA-binding domain"/>
    <property type="match status" value="1"/>
</dbReference>
<dbReference type="Proteomes" id="UP000244089">
    <property type="component" value="Unassembled WGS sequence"/>
</dbReference>
<dbReference type="PROSITE" id="PS50949">
    <property type="entry name" value="HTH_GNTR"/>
    <property type="match status" value="1"/>
</dbReference>
<dbReference type="Gene3D" id="1.10.10.10">
    <property type="entry name" value="Winged helix-like DNA-binding domain superfamily/Winged helix DNA-binding domain"/>
    <property type="match status" value="1"/>
</dbReference>
<reference evidence="5 7" key="1">
    <citation type="submission" date="2018-04" db="EMBL/GenBank/DDBJ databases">
        <title>Subsurface microbial communities from deep shales in Ohio and West Virginia, USA.</title>
        <authorList>
            <person name="Wrighton K."/>
        </authorList>
    </citation>
    <scope>NUCLEOTIDE SEQUENCE [LARGE SCALE GENOMIC DNA]</scope>
    <source>
        <strain evidence="6 8">MSL 7</strain>
        <strain evidence="5 7">WC1</strain>
    </source>
</reference>
<dbReference type="SMART" id="SM00345">
    <property type="entry name" value="HTH_GNTR"/>
    <property type="match status" value="1"/>
</dbReference>
<dbReference type="CDD" id="cd07377">
    <property type="entry name" value="WHTH_GntR"/>
    <property type="match status" value="1"/>
</dbReference>
<evidence type="ECO:0000313" key="7">
    <source>
        <dbReference type="Proteomes" id="UP000244089"/>
    </source>
</evidence>
<evidence type="ECO:0000313" key="6">
    <source>
        <dbReference type="EMBL" id="TDP93589.1"/>
    </source>
</evidence>
<dbReference type="InterPro" id="IPR033532">
    <property type="entry name" value="AraR_ligand_bind_dom"/>
</dbReference>
<dbReference type="InterPro" id="IPR028082">
    <property type="entry name" value="Peripla_BP_I"/>
</dbReference>
<dbReference type="PRINTS" id="PR00035">
    <property type="entry name" value="HTHGNTR"/>
</dbReference>
<feature type="domain" description="HTH gntR-type" evidence="4">
    <location>
        <begin position="15"/>
        <end position="83"/>
    </location>
</feature>
<dbReference type="SUPFAM" id="SSF53822">
    <property type="entry name" value="Periplasmic binding protein-like I"/>
    <property type="match status" value="1"/>
</dbReference>
<evidence type="ECO:0000256" key="2">
    <source>
        <dbReference type="ARBA" id="ARBA00023125"/>
    </source>
</evidence>
<dbReference type="Proteomes" id="UP000295176">
    <property type="component" value="Unassembled WGS sequence"/>
</dbReference>
<dbReference type="Pfam" id="PF00392">
    <property type="entry name" value="GntR"/>
    <property type="match status" value="1"/>
</dbReference>
<dbReference type="CDD" id="cd01541">
    <property type="entry name" value="PBP1_AraR"/>
    <property type="match status" value="1"/>
</dbReference>
<dbReference type="OrthoDB" id="9813468at2"/>
<protein>
    <submittedName>
        <fullName evidence="5">GntR family transcriptional regulator</fullName>
    </submittedName>
</protein>
<evidence type="ECO:0000256" key="1">
    <source>
        <dbReference type="ARBA" id="ARBA00023015"/>
    </source>
</evidence>
<organism evidence="5 7">
    <name type="scientific">Halanaerobium saccharolyticum</name>
    <dbReference type="NCBI Taxonomy" id="43595"/>
    <lineage>
        <taxon>Bacteria</taxon>
        <taxon>Bacillati</taxon>
        <taxon>Bacillota</taxon>
        <taxon>Clostridia</taxon>
        <taxon>Halanaerobiales</taxon>
        <taxon>Halanaerobiaceae</taxon>
        <taxon>Halanaerobium</taxon>
    </lineage>
</organism>
<evidence type="ECO:0000256" key="3">
    <source>
        <dbReference type="ARBA" id="ARBA00023163"/>
    </source>
</evidence>
<dbReference type="Pfam" id="PF13377">
    <property type="entry name" value="Peripla_BP_3"/>
    <property type="match status" value="1"/>
</dbReference>
<keyword evidence="1" id="KW-0805">Transcription regulation</keyword>
<proteinExistence type="predicted"/>
<gene>
    <name evidence="6" type="ORF">C7957_11271</name>
    <name evidence="5" type="ORF">C8C76_10842</name>
</gene>
<dbReference type="GO" id="GO:0000976">
    <property type="term" value="F:transcription cis-regulatory region binding"/>
    <property type="evidence" value="ECO:0007669"/>
    <property type="project" value="TreeGrafter"/>
</dbReference>
<evidence type="ECO:0000313" key="5">
    <source>
        <dbReference type="EMBL" id="PTW00150.1"/>
    </source>
</evidence>
<dbReference type="GO" id="GO:0003700">
    <property type="term" value="F:DNA-binding transcription factor activity"/>
    <property type="evidence" value="ECO:0007669"/>
    <property type="project" value="InterPro"/>
</dbReference>